<proteinExistence type="predicted"/>
<dbReference type="CDD" id="cd00502">
    <property type="entry name" value="DHQase_I"/>
    <property type="match status" value="1"/>
</dbReference>
<name>A0A7S2NZH2_9DINO</name>
<dbReference type="InterPro" id="IPR001381">
    <property type="entry name" value="DHquinase_I"/>
</dbReference>
<dbReference type="PANTHER" id="PTHR21089">
    <property type="entry name" value="SHIKIMATE DEHYDROGENASE"/>
    <property type="match status" value="1"/>
</dbReference>
<dbReference type="InterPro" id="IPR013785">
    <property type="entry name" value="Aldolase_TIM"/>
</dbReference>
<accession>A0A7S2NZH2</accession>
<dbReference type="InterPro" id="IPR022893">
    <property type="entry name" value="Shikimate_DH_fam"/>
</dbReference>
<dbReference type="Gene3D" id="3.20.20.70">
    <property type="entry name" value="Aldolase class I"/>
    <property type="match status" value="1"/>
</dbReference>
<dbReference type="SUPFAM" id="SSF51569">
    <property type="entry name" value="Aldolase"/>
    <property type="match status" value="1"/>
</dbReference>
<dbReference type="GO" id="GO:0003855">
    <property type="term" value="F:3-dehydroquinate dehydratase activity"/>
    <property type="evidence" value="ECO:0007669"/>
    <property type="project" value="InterPro"/>
</dbReference>
<dbReference type="GO" id="GO:0009423">
    <property type="term" value="P:chorismate biosynthetic process"/>
    <property type="evidence" value="ECO:0007669"/>
    <property type="project" value="TreeGrafter"/>
</dbReference>
<dbReference type="EMBL" id="HBGW01043973">
    <property type="protein sequence ID" value="CAD9569694.1"/>
    <property type="molecule type" value="Transcribed_RNA"/>
</dbReference>
<dbReference type="GO" id="GO:0004764">
    <property type="term" value="F:shikimate 3-dehydrogenase (NADP+) activity"/>
    <property type="evidence" value="ECO:0007669"/>
    <property type="project" value="InterPro"/>
</dbReference>
<evidence type="ECO:0008006" key="2">
    <source>
        <dbReference type="Google" id="ProtNLM"/>
    </source>
</evidence>
<dbReference type="Pfam" id="PF01487">
    <property type="entry name" value="DHquinase_I"/>
    <property type="match status" value="1"/>
</dbReference>
<dbReference type="PANTHER" id="PTHR21089:SF1">
    <property type="entry name" value="BIFUNCTIONAL 3-DEHYDROQUINATE DEHYDRATASE_SHIKIMATE DEHYDROGENASE, CHLOROPLASTIC"/>
    <property type="match status" value="1"/>
</dbReference>
<gene>
    <name evidence="1" type="ORF">BRAN1462_LOCUS27882</name>
</gene>
<reference evidence="1" key="1">
    <citation type="submission" date="2021-01" db="EMBL/GenBank/DDBJ databases">
        <authorList>
            <person name="Corre E."/>
            <person name="Pelletier E."/>
            <person name="Niang G."/>
            <person name="Scheremetjew M."/>
            <person name="Finn R."/>
            <person name="Kale V."/>
            <person name="Holt S."/>
            <person name="Cochrane G."/>
            <person name="Meng A."/>
            <person name="Brown T."/>
            <person name="Cohen L."/>
        </authorList>
    </citation>
    <scope>NUCLEOTIDE SEQUENCE</scope>
    <source>
        <strain evidence="1">RCC3387</strain>
    </source>
</reference>
<evidence type="ECO:0000313" key="1">
    <source>
        <dbReference type="EMBL" id="CAD9569694.1"/>
    </source>
</evidence>
<sequence>MADIREAAMQGAGMVEIRFDFLRTKVEDIGLRSIPLLLSVCRGVGLPVLATFRPRWEDPNAGYSGQDEPRLQALQLAGHHGAAFVDVERKSMPMWKALGGMPRGMRAPARLVVSDHNFERLDSLDELRALAAEMRKLAGPEGVVKIAQSCGEDITAAARMATLAATTAGPMVCLAMGQGGMFTRILAPKFGALFTFGCLTGKRSAPGQPTVGQMIEEFRVADMTRDTKVLALCTRVKSNRLLTSPSSGRLCTVANAGLAAASVDAMCVPIQLPTGCMREEFEDLLPPGTFVALMMDPIVVTSRLDKAADIYRQVAGAPPGGEALAAMDRSAQ</sequence>
<organism evidence="1">
    <name type="scientific">Zooxanthella nutricula</name>
    <dbReference type="NCBI Taxonomy" id="1333877"/>
    <lineage>
        <taxon>Eukaryota</taxon>
        <taxon>Sar</taxon>
        <taxon>Alveolata</taxon>
        <taxon>Dinophyceae</taxon>
        <taxon>Peridiniales</taxon>
        <taxon>Peridiniales incertae sedis</taxon>
        <taxon>Zooxanthella</taxon>
    </lineage>
</organism>
<dbReference type="GO" id="GO:0019632">
    <property type="term" value="P:shikimate metabolic process"/>
    <property type="evidence" value="ECO:0007669"/>
    <property type="project" value="TreeGrafter"/>
</dbReference>
<dbReference type="AlphaFoldDB" id="A0A7S2NZH2"/>
<protein>
    <recommendedName>
        <fullName evidence="2">3-dehydroquinate dehydratase</fullName>
    </recommendedName>
</protein>